<gene>
    <name evidence="10" type="ORF">SELMODRAFT_90562</name>
</gene>
<keyword evidence="5" id="KW-0804">Transcription</keyword>
<dbReference type="PRINTS" id="PR00320">
    <property type="entry name" value="GPROTEINBRPT"/>
</dbReference>
<dbReference type="SUPFAM" id="SSF160897">
    <property type="entry name" value="Taf5 N-terminal domain-like"/>
    <property type="match status" value="1"/>
</dbReference>
<evidence type="ECO:0000313" key="11">
    <source>
        <dbReference type="Proteomes" id="UP000001514"/>
    </source>
</evidence>
<dbReference type="SMART" id="SM00320">
    <property type="entry name" value="WD40"/>
    <property type="match status" value="6"/>
</dbReference>
<name>D8RD83_SELML</name>
<dbReference type="InterPro" id="IPR020472">
    <property type="entry name" value="WD40_PAC1"/>
</dbReference>
<feature type="repeat" description="WD" evidence="7">
    <location>
        <begin position="507"/>
        <end position="548"/>
    </location>
</feature>
<dbReference type="STRING" id="88036.D8RD83"/>
<sequence>DNEAGRYKESYSKLRNWVHSSLDLYKTELLRILYPVFVHCYMELVAKGFAQEAREFFQSFRDDHQPQHIRDLQKLEGVITPQHLQENETACTLQENKVHVKMCQYSFELLLQYLQSTESMLMLGIVNSHINLKAVLPGQPAALLDDDESSSLPAKVQAVVEATNQKEIHWGILEGSLEDKFEKQIAAELEKADADKDAETDEAKKRAADGKVKKVKRDKAGKGLKAEPAARSVPRLKPELTMPLLTDDFERQALDDLRNRVKLGSTALPSVSCYTFVNTNNSLNCASISADGAYLAGGFSDSAIKLWDMVKMGEPSMYSDAGKQSLNKRPTPIRHYIRLVGHAGPVYGVDFSPEGDSLLSASGDCTIRLWSTRLNANLACYKGHNYPVWDVQYSPVGHYFASASYDRTARVWSMDRLQPLRIMAGHLSDVDCVQWHVNCNYIATGSSDKTVRLWDVQTGECVRIFTGHRSMIVSIAMSPDGLFMASGDEDGAIMMWDLASSRCVTPLLGHTGCVWSLAFSGEGSILASGSADNTVRLWDVNGSSKVTADKTRRLRLLKTLPTKSTPIYTLRFSRRNLLFVAGAFSPSKGH</sequence>
<dbReference type="PROSITE" id="PS00678">
    <property type="entry name" value="WD_REPEATS_1"/>
    <property type="match status" value="4"/>
</dbReference>
<keyword evidence="11" id="KW-1185">Reference proteome</keyword>
<evidence type="ECO:0000256" key="7">
    <source>
        <dbReference type="PROSITE-ProRule" id="PRU00221"/>
    </source>
</evidence>
<dbReference type="PROSITE" id="PS50082">
    <property type="entry name" value="WD_REPEATS_2"/>
    <property type="match status" value="6"/>
</dbReference>
<dbReference type="CDD" id="cd08044">
    <property type="entry name" value="TAF5_NTD2"/>
    <property type="match status" value="1"/>
</dbReference>
<dbReference type="AlphaFoldDB" id="D8RD83"/>
<feature type="repeat" description="WD" evidence="7">
    <location>
        <begin position="465"/>
        <end position="506"/>
    </location>
</feature>
<dbReference type="OMA" id="HNHPVWD"/>
<feature type="region of interest" description="Disordered" evidence="8">
    <location>
        <begin position="192"/>
        <end position="230"/>
    </location>
</feature>
<dbReference type="InterPro" id="IPR001680">
    <property type="entry name" value="WD40_rpt"/>
</dbReference>
<accession>D8RD83</accession>
<dbReference type="Pfam" id="PF04494">
    <property type="entry name" value="TFIID_NTD2"/>
    <property type="match status" value="1"/>
</dbReference>
<evidence type="ECO:0000256" key="3">
    <source>
        <dbReference type="ARBA" id="ARBA00022737"/>
    </source>
</evidence>
<dbReference type="SUPFAM" id="SSF50978">
    <property type="entry name" value="WD40 repeat-like"/>
    <property type="match status" value="1"/>
</dbReference>
<dbReference type="Gene3D" id="1.25.40.500">
    <property type="entry name" value="TFIID subunit TAF5, NTD2 domain"/>
    <property type="match status" value="1"/>
</dbReference>
<dbReference type="Pfam" id="PF00400">
    <property type="entry name" value="WD40"/>
    <property type="match status" value="6"/>
</dbReference>
<evidence type="ECO:0000256" key="1">
    <source>
        <dbReference type="ARBA" id="ARBA00004123"/>
    </source>
</evidence>
<dbReference type="FunCoup" id="D8RD83">
    <property type="interactions" value="4057"/>
</dbReference>
<dbReference type="HOGENOM" id="CLU_005884_3_1_1"/>
<feature type="non-terminal residue" evidence="10">
    <location>
        <position position="1"/>
    </location>
</feature>
<dbReference type="Gene3D" id="2.130.10.10">
    <property type="entry name" value="YVTN repeat-like/Quinoprotein amine dehydrogenase"/>
    <property type="match status" value="3"/>
</dbReference>
<evidence type="ECO:0000256" key="5">
    <source>
        <dbReference type="ARBA" id="ARBA00023163"/>
    </source>
</evidence>
<proteinExistence type="predicted"/>
<dbReference type="PANTHER" id="PTHR19879">
    <property type="entry name" value="TRANSCRIPTION INITIATION FACTOR TFIID"/>
    <property type="match status" value="1"/>
</dbReference>
<feature type="repeat" description="WD" evidence="7">
    <location>
        <begin position="276"/>
        <end position="309"/>
    </location>
</feature>
<keyword evidence="2 7" id="KW-0853">WD repeat</keyword>
<dbReference type="GO" id="GO:0005669">
    <property type="term" value="C:transcription factor TFIID complex"/>
    <property type="evidence" value="ECO:0000318"/>
    <property type="project" value="GO_Central"/>
</dbReference>
<feature type="domain" description="TFIID subunit TAF5 NTD2" evidence="9">
    <location>
        <begin position="3"/>
        <end position="130"/>
    </location>
</feature>
<dbReference type="EMBL" id="GL377576">
    <property type="protein sequence ID" value="EFJ29975.1"/>
    <property type="molecule type" value="Genomic_DNA"/>
</dbReference>
<evidence type="ECO:0000256" key="2">
    <source>
        <dbReference type="ARBA" id="ARBA00022574"/>
    </source>
</evidence>
<dbReference type="KEGG" id="smo:SELMODRAFT_90562"/>
<dbReference type="InParanoid" id="D8RD83"/>
<dbReference type="Gramene" id="EFJ29975">
    <property type="protein sequence ID" value="EFJ29975"/>
    <property type="gene ID" value="SELMODRAFT_90562"/>
</dbReference>
<reference evidence="10 11" key="1">
    <citation type="journal article" date="2011" name="Science">
        <title>The Selaginella genome identifies genetic changes associated with the evolution of vascular plants.</title>
        <authorList>
            <person name="Banks J.A."/>
            <person name="Nishiyama T."/>
            <person name="Hasebe M."/>
            <person name="Bowman J.L."/>
            <person name="Gribskov M."/>
            <person name="dePamphilis C."/>
            <person name="Albert V.A."/>
            <person name="Aono N."/>
            <person name="Aoyama T."/>
            <person name="Ambrose B.A."/>
            <person name="Ashton N.W."/>
            <person name="Axtell M.J."/>
            <person name="Barker E."/>
            <person name="Barker M.S."/>
            <person name="Bennetzen J.L."/>
            <person name="Bonawitz N.D."/>
            <person name="Chapple C."/>
            <person name="Cheng C."/>
            <person name="Correa L.G."/>
            <person name="Dacre M."/>
            <person name="DeBarry J."/>
            <person name="Dreyer I."/>
            <person name="Elias M."/>
            <person name="Engstrom E.M."/>
            <person name="Estelle M."/>
            <person name="Feng L."/>
            <person name="Finet C."/>
            <person name="Floyd S.K."/>
            <person name="Frommer W.B."/>
            <person name="Fujita T."/>
            <person name="Gramzow L."/>
            <person name="Gutensohn M."/>
            <person name="Harholt J."/>
            <person name="Hattori M."/>
            <person name="Heyl A."/>
            <person name="Hirai T."/>
            <person name="Hiwatashi Y."/>
            <person name="Ishikawa M."/>
            <person name="Iwata M."/>
            <person name="Karol K.G."/>
            <person name="Koehler B."/>
            <person name="Kolukisaoglu U."/>
            <person name="Kubo M."/>
            <person name="Kurata T."/>
            <person name="Lalonde S."/>
            <person name="Li K."/>
            <person name="Li Y."/>
            <person name="Litt A."/>
            <person name="Lyons E."/>
            <person name="Manning G."/>
            <person name="Maruyama T."/>
            <person name="Michael T.P."/>
            <person name="Mikami K."/>
            <person name="Miyazaki S."/>
            <person name="Morinaga S."/>
            <person name="Murata T."/>
            <person name="Mueller-Roeber B."/>
            <person name="Nelson D.R."/>
            <person name="Obara M."/>
            <person name="Oguri Y."/>
            <person name="Olmstead R.G."/>
            <person name="Onodera N."/>
            <person name="Petersen B.L."/>
            <person name="Pils B."/>
            <person name="Prigge M."/>
            <person name="Rensing S.A."/>
            <person name="Riano-Pachon D.M."/>
            <person name="Roberts A.W."/>
            <person name="Sato Y."/>
            <person name="Scheller H.V."/>
            <person name="Schulz B."/>
            <person name="Schulz C."/>
            <person name="Shakirov E.V."/>
            <person name="Shibagaki N."/>
            <person name="Shinohara N."/>
            <person name="Shippen D.E."/>
            <person name="Soerensen I."/>
            <person name="Sotooka R."/>
            <person name="Sugimoto N."/>
            <person name="Sugita M."/>
            <person name="Sumikawa N."/>
            <person name="Tanurdzic M."/>
            <person name="Theissen G."/>
            <person name="Ulvskov P."/>
            <person name="Wakazuki S."/>
            <person name="Weng J.K."/>
            <person name="Willats W.W."/>
            <person name="Wipf D."/>
            <person name="Wolf P.G."/>
            <person name="Yang L."/>
            <person name="Zimmer A.D."/>
            <person name="Zhu Q."/>
            <person name="Mitros T."/>
            <person name="Hellsten U."/>
            <person name="Loque D."/>
            <person name="Otillar R."/>
            <person name="Salamov A."/>
            <person name="Schmutz J."/>
            <person name="Shapiro H."/>
            <person name="Lindquist E."/>
            <person name="Lucas S."/>
            <person name="Rokhsar D."/>
            <person name="Grigoriev I.V."/>
        </authorList>
    </citation>
    <scope>NUCLEOTIDE SEQUENCE [LARGE SCALE GENOMIC DNA]</scope>
</reference>
<dbReference type="PROSITE" id="PS50294">
    <property type="entry name" value="WD_REPEATS_REGION"/>
    <property type="match status" value="5"/>
</dbReference>
<dbReference type="eggNOG" id="KOG0263">
    <property type="taxonomic scope" value="Eukaryota"/>
</dbReference>
<dbReference type="PANTHER" id="PTHR19879:SF1">
    <property type="entry name" value="CANNONBALL-RELATED"/>
    <property type="match status" value="1"/>
</dbReference>
<dbReference type="InterPro" id="IPR019775">
    <property type="entry name" value="WD40_repeat_CS"/>
</dbReference>
<evidence type="ECO:0000256" key="4">
    <source>
        <dbReference type="ARBA" id="ARBA00023015"/>
    </source>
</evidence>
<dbReference type="InterPro" id="IPR037264">
    <property type="entry name" value="TFIID_NTD2_sf"/>
</dbReference>
<evidence type="ECO:0000259" key="9">
    <source>
        <dbReference type="Pfam" id="PF04494"/>
    </source>
</evidence>
<keyword evidence="6" id="KW-0539">Nucleus</keyword>
<dbReference type="GO" id="GO:0000124">
    <property type="term" value="C:SAGA complex"/>
    <property type="evidence" value="ECO:0000318"/>
    <property type="project" value="GO_Central"/>
</dbReference>
<feature type="repeat" description="WD" evidence="7">
    <location>
        <begin position="381"/>
        <end position="422"/>
    </location>
</feature>
<keyword evidence="3" id="KW-0677">Repeat</keyword>
<dbReference type="InterPro" id="IPR007582">
    <property type="entry name" value="TFIID_NTD2"/>
</dbReference>
<evidence type="ECO:0000256" key="8">
    <source>
        <dbReference type="SAM" id="MobiDB-lite"/>
    </source>
</evidence>
<dbReference type="Proteomes" id="UP000001514">
    <property type="component" value="Unassembled WGS sequence"/>
</dbReference>
<dbReference type="GO" id="GO:0006367">
    <property type="term" value="P:transcription initiation at RNA polymerase II promoter"/>
    <property type="evidence" value="ECO:0000318"/>
    <property type="project" value="GO_Central"/>
</dbReference>
<protein>
    <recommendedName>
        <fullName evidence="9">TFIID subunit TAF5 NTD2 domain-containing protein</fullName>
    </recommendedName>
</protein>
<evidence type="ECO:0000313" key="10">
    <source>
        <dbReference type="EMBL" id="EFJ29975.1"/>
    </source>
</evidence>
<comment type="subcellular location">
    <subcellularLocation>
        <location evidence="1">Nucleus</location>
    </subcellularLocation>
</comment>
<dbReference type="CDD" id="cd00200">
    <property type="entry name" value="WD40"/>
    <property type="match status" value="1"/>
</dbReference>
<keyword evidence="4" id="KW-0805">Transcription regulation</keyword>
<feature type="compositionally biased region" description="Basic and acidic residues" evidence="8">
    <location>
        <begin position="192"/>
        <end position="225"/>
    </location>
</feature>
<organism evidence="11">
    <name type="scientific">Selaginella moellendorffii</name>
    <name type="common">Spikemoss</name>
    <dbReference type="NCBI Taxonomy" id="88036"/>
    <lineage>
        <taxon>Eukaryota</taxon>
        <taxon>Viridiplantae</taxon>
        <taxon>Streptophyta</taxon>
        <taxon>Embryophyta</taxon>
        <taxon>Tracheophyta</taxon>
        <taxon>Lycopodiopsida</taxon>
        <taxon>Selaginellales</taxon>
        <taxon>Selaginellaceae</taxon>
        <taxon>Selaginella</taxon>
    </lineage>
</organism>
<evidence type="ECO:0000256" key="6">
    <source>
        <dbReference type="ARBA" id="ARBA00023242"/>
    </source>
</evidence>
<feature type="repeat" description="WD" evidence="7">
    <location>
        <begin position="339"/>
        <end position="373"/>
    </location>
</feature>
<dbReference type="InterPro" id="IPR036322">
    <property type="entry name" value="WD40_repeat_dom_sf"/>
</dbReference>
<dbReference type="InterPro" id="IPR015943">
    <property type="entry name" value="WD40/YVTN_repeat-like_dom_sf"/>
</dbReference>
<feature type="repeat" description="WD" evidence="7">
    <location>
        <begin position="423"/>
        <end position="464"/>
    </location>
</feature>